<keyword evidence="3" id="KW-1133">Transmembrane helix</keyword>
<accession>A0A2T0TI28</accession>
<comment type="caution">
    <text evidence="4">The sequence shown here is derived from an EMBL/GenBank/DDBJ whole genome shotgun (WGS) entry which is preliminary data.</text>
</comment>
<evidence type="ECO:0000313" key="4">
    <source>
        <dbReference type="EMBL" id="PRY45364.1"/>
    </source>
</evidence>
<name>A0A2T0TI28_9BACT</name>
<proteinExistence type="predicted"/>
<dbReference type="Proteomes" id="UP000238375">
    <property type="component" value="Unassembled WGS sequence"/>
</dbReference>
<keyword evidence="1" id="KW-0175">Coiled coil</keyword>
<feature type="region of interest" description="Disordered" evidence="2">
    <location>
        <begin position="1"/>
        <end position="50"/>
    </location>
</feature>
<organism evidence="4 5">
    <name type="scientific">Spirosoma oryzae</name>
    <dbReference type="NCBI Taxonomy" id="1469603"/>
    <lineage>
        <taxon>Bacteria</taxon>
        <taxon>Pseudomonadati</taxon>
        <taxon>Bacteroidota</taxon>
        <taxon>Cytophagia</taxon>
        <taxon>Cytophagales</taxon>
        <taxon>Cytophagaceae</taxon>
        <taxon>Spirosoma</taxon>
    </lineage>
</organism>
<sequence>MKKDNLERFVRDNREAFDDREPPSDFWQRIETGLGGPTDTNGPIASTPTAPVNPEPVAPNPAAPFTQIHRNTRTWGNWLTSWQAAAVVAVLLLVGGAFFLNNGYGVTSHPEVAVAAGPTYASEVAQYTRLINAKRTELRQMTESNPALYEEFATDLNRLERSYKSLKADLPKNPNQEMLIQAMIQNLQIQINLLNEQLRVIQRINHQTHENPV</sequence>
<evidence type="ECO:0000256" key="2">
    <source>
        <dbReference type="SAM" id="MobiDB-lite"/>
    </source>
</evidence>
<dbReference type="AlphaFoldDB" id="A0A2T0TI28"/>
<evidence type="ECO:0000313" key="5">
    <source>
        <dbReference type="Proteomes" id="UP000238375"/>
    </source>
</evidence>
<protein>
    <submittedName>
        <fullName evidence="4">Uncharacterized protein</fullName>
    </submittedName>
</protein>
<keyword evidence="3" id="KW-0472">Membrane</keyword>
<feature type="compositionally biased region" description="Basic and acidic residues" evidence="2">
    <location>
        <begin position="1"/>
        <end position="23"/>
    </location>
</feature>
<feature type="transmembrane region" description="Helical" evidence="3">
    <location>
        <begin position="79"/>
        <end position="100"/>
    </location>
</feature>
<dbReference type="OrthoDB" id="1120747at2"/>
<gene>
    <name evidence="4" type="ORF">CLV58_102112</name>
</gene>
<evidence type="ECO:0000256" key="3">
    <source>
        <dbReference type="SAM" id="Phobius"/>
    </source>
</evidence>
<dbReference type="RefSeq" id="WP_106136227.1">
    <property type="nucleotide sequence ID" value="NZ_PVTE01000002.1"/>
</dbReference>
<dbReference type="EMBL" id="PVTE01000002">
    <property type="protein sequence ID" value="PRY45364.1"/>
    <property type="molecule type" value="Genomic_DNA"/>
</dbReference>
<evidence type="ECO:0000256" key="1">
    <source>
        <dbReference type="SAM" id="Coils"/>
    </source>
</evidence>
<keyword evidence="3" id="KW-0812">Transmembrane</keyword>
<reference evidence="4 5" key="1">
    <citation type="submission" date="2018-03" db="EMBL/GenBank/DDBJ databases">
        <title>Genomic Encyclopedia of Archaeal and Bacterial Type Strains, Phase II (KMG-II): from individual species to whole genera.</title>
        <authorList>
            <person name="Goeker M."/>
        </authorList>
    </citation>
    <scope>NUCLEOTIDE SEQUENCE [LARGE SCALE GENOMIC DNA]</scope>
    <source>
        <strain evidence="4 5">DSM 28354</strain>
    </source>
</reference>
<keyword evidence="5" id="KW-1185">Reference proteome</keyword>
<feature type="coiled-coil region" evidence="1">
    <location>
        <begin position="149"/>
        <end position="204"/>
    </location>
</feature>